<dbReference type="Pfam" id="PF19054">
    <property type="entry name" value="DUF5753"/>
    <property type="match status" value="1"/>
</dbReference>
<evidence type="ECO:0000313" key="3">
    <source>
        <dbReference type="Proteomes" id="UP000539313"/>
    </source>
</evidence>
<keyword evidence="3" id="KW-1185">Reference proteome</keyword>
<gene>
    <name evidence="2" type="ORF">HNR21_003934</name>
</gene>
<sequence>MDERRTAILAEFREFLESAISKAKVNFATAERLSGRLHGEIGAHGSPLQTISKSTLHDHVRGGRRQKLPSWEWVANLWAFLVAAAVENKVDPARLGTLEEWQAVYEAAEAKLRRLGRHTTDTEPASLPASLVEPRMTWWGAYADVVPAWFGWFLNLEPLAGDIRCYEELYVPGLLQTEEYAEAVVRLRHGLAPEAEIRRRVELRMLRQRLMPHGGRRVWAIINEMALWNPLVDRAAMKRQLRHLLDASVRMPVQIVPAGAPACRSVSGPITVLRFSHEGLPDVVYLEQADSALYPGDPEARELYIKQFNSLAIAAYRPKESQDIIRRLIDEM</sequence>
<accession>A0A7W3N020</accession>
<dbReference type="InterPro" id="IPR043917">
    <property type="entry name" value="DUF5753"/>
</dbReference>
<dbReference type="AlphaFoldDB" id="A0A7W3N020"/>
<comment type="caution">
    <text evidence="2">The sequence shown here is derived from an EMBL/GenBank/DDBJ whole genome shotgun (WGS) entry which is preliminary data.</text>
</comment>
<evidence type="ECO:0000259" key="1">
    <source>
        <dbReference type="Pfam" id="PF19054"/>
    </source>
</evidence>
<proteinExistence type="predicted"/>
<dbReference type="EMBL" id="JACJII010000001">
    <property type="protein sequence ID" value="MBA9005052.1"/>
    <property type="molecule type" value="Genomic_DNA"/>
</dbReference>
<reference evidence="2 3" key="1">
    <citation type="submission" date="2020-08" db="EMBL/GenBank/DDBJ databases">
        <title>Sequencing the genomes of 1000 actinobacteria strains.</title>
        <authorList>
            <person name="Klenk H.-P."/>
        </authorList>
    </citation>
    <scope>NUCLEOTIDE SEQUENCE [LARGE SCALE GENOMIC DNA]</scope>
    <source>
        <strain evidence="2 3">DSM 45823</strain>
    </source>
</reference>
<name>A0A7W3N020_9ACTN</name>
<dbReference type="RefSeq" id="WP_182706342.1">
    <property type="nucleotide sequence ID" value="NZ_JACJII010000001.1"/>
</dbReference>
<feature type="domain" description="DUF5753" evidence="1">
    <location>
        <begin position="153"/>
        <end position="327"/>
    </location>
</feature>
<organism evidence="2 3">
    <name type="scientific">Thermomonospora cellulosilytica</name>
    <dbReference type="NCBI Taxonomy" id="1411118"/>
    <lineage>
        <taxon>Bacteria</taxon>
        <taxon>Bacillati</taxon>
        <taxon>Actinomycetota</taxon>
        <taxon>Actinomycetes</taxon>
        <taxon>Streptosporangiales</taxon>
        <taxon>Thermomonosporaceae</taxon>
        <taxon>Thermomonospora</taxon>
    </lineage>
</organism>
<dbReference type="Proteomes" id="UP000539313">
    <property type="component" value="Unassembled WGS sequence"/>
</dbReference>
<protein>
    <recommendedName>
        <fullName evidence="1">DUF5753 domain-containing protein</fullName>
    </recommendedName>
</protein>
<evidence type="ECO:0000313" key="2">
    <source>
        <dbReference type="EMBL" id="MBA9005052.1"/>
    </source>
</evidence>